<accession>A0ABZ0XZS2</accession>
<dbReference type="Proteomes" id="UP001326110">
    <property type="component" value="Chromosome"/>
</dbReference>
<name>A0ABZ0XZS2_9BURK</name>
<evidence type="ECO:0000313" key="1">
    <source>
        <dbReference type="EMBL" id="WQH05278.1"/>
    </source>
</evidence>
<dbReference type="RefSeq" id="WP_154820149.1">
    <property type="nucleotide sequence ID" value="NZ_CP140152.1"/>
</dbReference>
<dbReference type="EMBL" id="CP140152">
    <property type="protein sequence ID" value="WQH05278.1"/>
    <property type="molecule type" value="Genomic_DNA"/>
</dbReference>
<organism evidence="1 2">
    <name type="scientific">Duganella zoogloeoides</name>
    <dbReference type="NCBI Taxonomy" id="75659"/>
    <lineage>
        <taxon>Bacteria</taxon>
        <taxon>Pseudomonadati</taxon>
        <taxon>Pseudomonadota</taxon>
        <taxon>Betaproteobacteria</taxon>
        <taxon>Burkholderiales</taxon>
        <taxon>Oxalobacteraceae</taxon>
        <taxon>Telluria group</taxon>
        <taxon>Duganella</taxon>
    </lineage>
</organism>
<protein>
    <submittedName>
        <fullName evidence="1">Uncharacterized protein</fullName>
    </submittedName>
</protein>
<evidence type="ECO:0000313" key="2">
    <source>
        <dbReference type="Proteomes" id="UP001326110"/>
    </source>
</evidence>
<proteinExistence type="predicted"/>
<reference evidence="1 2" key="1">
    <citation type="submission" date="2023-11" db="EMBL/GenBank/DDBJ databases">
        <title>MicrobeMod: A computational toolkit for identifying prokaryotic methylation and restriction-modification with nanopore sequencing.</title>
        <authorList>
            <person name="Crits-Christoph A."/>
            <person name="Kang S.C."/>
            <person name="Lee H."/>
            <person name="Ostrov N."/>
        </authorList>
    </citation>
    <scope>NUCLEOTIDE SEQUENCE [LARGE SCALE GENOMIC DNA]</scope>
    <source>
        <strain evidence="1 2">ATCC 25935</strain>
    </source>
</reference>
<keyword evidence="2" id="KW-1185">Reference proteome</keyword>
<dbReference type="GeneID" id="43167060"/>
<sequence>MNFKFAKALSIALICGIGWVYWPAPDPTLLSLRIGSKFEEVTKTSSYPVEKNSNPPRNDEGGFGYTFVTEPSVVIKFDAPRYGFILPPTTFAAIAYSEGKVSTIRTSPSLRTLSFSEAVSVFSSVQTQLQKGGWQLKNSNSWIDLSPGGIKQLHYQLNNDSSSHMRIVSLTAPGKYAMYFSMRRAGENLLGFDRYLVELSIGPDHP</sequence>
<gene>
    <name evidence="1" type="ORF">SR858_02795</name>
</gene>